<evidence type="ECO:0000313" key="1">
    <source>
        <dbReference type="EMBL" id="MBX72102.1"/>
    </source>
</evidence>
<accession>A0A2P2QYP3</accession>
<reference evidence="1" key="1">
    <citation type="submission" date="2018-02" db="EMBL/GenBank/DDBJ databases">
        <title>Rhizophora mucronata_Transcriptome.</title>
        <authorList>
            <person name="Meera S.P."/>
            <person name="Sreeshan A."/>
            <person name="Augustine A."/>
        </authorList>
    </citation>
    <scope>NUCLEOTIDE SEQUENCE</scope>
    <source>
        <tissue evidence="1">Leaf</tissue>
    </source>
</reference>
<organism evidence="1">
    <name type="scientific">Rhizophora mucronata</name>
    <name type="common">Asiatic mangrove</name>
    <dbReference type="NCBI Taxonomy" id="61149"/>
    <lineage>
        <taxon>Eukaryota</taxon>
        <taxon>Viridiplantae</taxon>
        <taxon>Streptophyta</taxon>
        <taxon>Embryophyta</taxon>
        <taxon>Tracheophyta</taxon>
        <taxon>Spermatophyta</taxon>
        <taxon>Magnoliopsida</taxon>
        <taxon>eudicotyledons</taxon>
        <taxon>Gunneridae</taxon>
        <taxon>Pentapetalae</taxon>
        <taxon>rosids</taxon>
        <taxon>fabids</taxon>
        <taxon>Malpighiales</taxon>
        <taxon>Rhizophoraceae</taxon>
        <taxon>Rhizophora</taxon>
    </lineage>
</organism>
<name>A0A2P2QYP3_RHIMU</name>
<dbReference type="AlphaFoldDB" id="A0A2P2QYP3"/>
<sequence>MHVLSLICRVVKHSEYYSIWFDVMNPSKFLNSVMSCLRLKFSYWTFGKN</sequence>
<protein>
    <submittedName>
        <fullName evidence="1">Uncharacterized protein</fullName>
    </submittedName>
</protein>
<dbReference type="EMBL" id="GGEC01091618">
    <property type="protein sequence ID" value="MBX72102.1"/>
    <property type="molecule type" value="Transcribed_RNA"/>
</dbReference>
<proteinExistence type="predicted"/>